<accession>A0A516PYP8</accession>
<dbReference type="Proteomes" id="UP000319263">
    <property type="component" value="Chromosome"/>
</dbReference>
<evidence type="ECO:0000313" key="3">
    <source>
        <dbReference type="Proteomes" id="UP000319263"/>
    </source>
</evidence>
<sequence length="317" mass="33587">MLYPRSWRNRHGEEARAILVERARDRDGRISWADSTDLVLQAIMARLDTAAAPLLGRLPGAARAVPGLIALTIATAASMIMFAGEVSGALHRPAVPPYQVMFISGPFLTIGVGIDIGFMLTMAILVSGRIQWARVTLLATTILALWMTVPTGLLPYPQPPAAYTGVLAVLGIVGLTGLDPGDRRARLFRRLAGLIVIVLGGTGLVLSAVITGTPGWLPLPGTLSLTAALVSYAVIAAVILIAITTAVYAAVRRHRIGGLLLIMLGAQVVTVLHASAVTVESNPLTVWVWPALCLAINLAVIKIAQRRILLRRPAPAR</sequence>
<organism evidence="2 3">
    <name type="scientific">Microlunatus elymi</name>
    <dbReference type="NCBI Taxonomy" id="2596828"/>
    <lineage>
        <taxon>Bacteria</taxon>
        <taxon>Bacillati</taxon>
        <taxon>Actinomycetota</taxon>
        <taxon>Actinomycetes</taxon>
        <taxon>Propionibacteriales</taxon>
        <taxon>Propionibacteriaceae</taxon>
        <taxon>Microlunatus</taxon>
    </lineage>
</organism>
<proteinExistence type="predicted"/>
<feature type="transmembrane region" description="Helical" evidence="1">
    <location>
        <begin position="284"/>
        <end position="304"/>
    </location>
</feature>
<dbReference type="AlphaFoldDB" id="A0A516PYP8"/>
<feature type="transmembrane region" description="Helical" evidence="1">
    <location>
        <begin position="132"/>
        <end position="149"/>
    </location>
</feature>
<evidence type="ECO:0000256" key="1">
    <source>
        <dbReference type="SAM" id="Phobius"/>
    </source>
</evidence>
<feature type="transmembrane region" description="Helical" evidence="1">
    <location>
        <begin position="230"/>
        <end position="251"/>
    </location>
</feature>
<gene>
    <name evidence="2" type="ORF">FOE78_10635</name>
</gene>
<feature type="transmembrane region" description="Helical" evidence="1">
    <location>
        <begin position="64"/>
        <end position="83"/>
    </location>
</feature>
<dbReference type="RefSeq" id="WP_143986260.1">
    <property type="nucleotide sequence ID" value="NZ_CP041692.1"/>
</dbReference>
<feature type="transmembrane region" description="Helical" evidence="1">
    <location>
        <begin position="103"/>
        <end position="125"/>
    </location>
</feature>
<keyword evidence="1" id="KW-0472">Membrane</keyword>
<dbReference type="EMBL" id="CP041692">
    <property type="protein sequence ID" value="QDP96294.1"/>
    <property type="molecule type" value="Genomic_DNA"/>
</dbReference>
<dbReference type="KEGG" id="mik:FOE78_10635"/>
<reference evidence="2 3" key="1">
    <citation type="submission" date="2019-07" db="EMBL/GenBank/DDBJ databases">
        <title>Microlunatus dokdonensis sp. nov. isolated from the rhizospheric soil of the wild plant Elymus tsukushiensis.</title>
        <authorList>
            <person name="Ghim S.-Y."/>
            <person name="Hwang Y.-J."/>
            <person name="Son J.-S."/>
            <person name="Shin J.-H."/>
        </authorList>
    </citation>
    <scope>NUCLEOTIDE SEQUENCE [LARGE SCALE GENOMIC DNA]</scope>
    <source>
        <strain evidence="2 3">KUDC0627</strain>
    </source>
</reference>
<evidence type="ECO:0000313" key="2">
    <source>
        <dbReference type="EMBL" id="QDP96294.1"/>
    </source>
</evidence>
<feature type="transmembrane region" description="Helical" evidence="1">
    <location>
        <begin position="191"/>
        <end position="210"/>
    </location>
</feature>
<keyword evidence="3" id="KW-1185">Reference proteome</keyword>
<feature type="transmembrane region" description="Helical" evidence="1">
    <location>
        <begin position="258"/>
        <end position="278"/>
    </location>
</feature>
<dbReference type="OrthoDB" id="3268054at2"/>
<keyword evidence="1" id="KW-1133">Transmembrane helix</keyword>
<name>A0A516PYP8_9ACTN</name>
<protein>
    <submittedName>
        <fullName evidence="2">Uncharacterized protein</fullName>
    </submittedName>
</protein>
<feature type="transmembrane region" description="Helical" evidence="1">
    <location>
        <begin position="161"/>
        <end position="179"/>
    </location>
</feature>
<keyword evidence="1" id="KW-0812">Transmembrane</keyword>